<protein>
    <submittedName>
        <fullName evidence="1">Mariner Mos1 transposase</fullName>
    </submittedName>
</protein>
<keyword evidence="2" id="KW-1185">Reference proteome</keyword>
<dbReference type="InterPro" id="IPR036397">
    <property type="entry name" value="RNaseH_sf"/>
</dbReference>
<dbReference type="GO" id="GO:0003676">
    <property type="term" value="F:nucleic acid binding"/>
    <property type="evidence" value="ECO:0007669"/>
    <property type="project" value="InterPro"/>
</dbReference>
<comment type="caution">
    <text evidence="1">The sequence shown here is derived from an EMBL/GenBank/DDBJ whole genome shotgun (WGS) entry which is preliminary data.</text>
</comment>
<accession>A0A4C1VZS6</accession>
<name>A0A4C1VZS6_EUMVA</name>
<proteinExistence type="predicted"/>
<dbReference type="AlphaFoldDB" id="A0A4C1VZS6"/>
<gene>
    <name evidence="1" type="ORF">EVAR_34253_1</name>
</gene>
<reference evidence="1 2" key="1">
    <citation type="journal article" date="2019" name="Commun. Biol.">
        <title>The bagworm genome reveals a unique fibroin gene that provides high tensile strength.</title>
        <authorList>
            <person name="Kono N."/>
            <person name="Nakamura H."/>
            <person name="Ohtoshi R."/>
            <person name="Tomita M."/>
            <person name="Numata K."/>
            <person name="Arakawa K."/>
        </authorList>
    </citation>
    <scope>NUCLEOTIDE SEQUENCE [LARGE SCALE GENOMIC DNA]</scope>
</reference>
<evidence type="ECO:0000313" key="2">
    <source>
        <dbReference type="Proteomes" id="UP000299102"/>
    </source>
</evidence>
<dbReference type="OrthoDB" id="616263at2759"/>
<sequence length="95" mass="11209">MDEIEPSSEGKTPSILLQTLQNYSSIIHQTLRRPTIICCGQWHMLSEQQFTSYDDTKHWVDSWIASKDKEFFRVGIRTLPERWKKVVVSDGQYFD</sequence>
<dbReference type="EMBL" id="BGZK01000434">
    <property type="protein sequence ID" value="GBP43337.1"/>
    <property type="molecule type" value="Genomic_DNA"/>
</dbReference>
<evidence type="ECO:0000313" key="1">
    <source>
        <dbReference type="EMBL" id="GBP43337.1"/>
    </source>
</evidence>
<organism evidence="1 2">
    <name type="scientific">Eumeta variegata</name>
    <name type="common">Bagworm moth</name>
    <name type="synonym">Eumeta japonica</name>
    <dbReference type="NCBI Taxonomy" id="151549"/>
    <lineage>
        <taxon>Eukaryota</taxon>
        <taxon>Metazoa</taxon>
        <taxon>Ecdysozoa</taxon>
        <taxon>Arthropoda</taxon>
        <taxon>Hexapoda</taxon>
        <taxon>Insecta</taxon>
        <taxon>Pterygota</taxon>
        <taxon>Neoptera</taxon>
        <taxon>Endopterygota</taxon>
        <taxon>Lepidoptera</taxon>
        <taxon>Glossata</taxon>
        <taxon>Ditrysia</taxon>
        <taxon>Tineoidea</taxon>
        <taxon>Psychidae</taxon>
        <taxon>Oiketicinae</taxon>
        <taxon>Eumeta</taxon>
    </lineage>
</organism>
<dbReference type="Gene3D" id="3.30.420.10">
    <property type="entry name" value="Ribonuclease H-like superfamily/Ribonuclease H"/>
    <property type="match status" value="1"/>
</dbReference>
<dbReference type="Proteomes" id="UP000299102">
    <property type="component" value="Unassembled WGS sequence"/>
</dbReference>